<dbReference type="Gene3D" id="6.10.340.10">
    <property type="match status" value="1"/>
</dbReference>
<dbReference type="AlphaFoldDB" id="A0A432L8I7"/>
<evidence type="ECO:0000256" key="1">
    <source>
        <dbReference type="ARBA" id="ARBA00004236"/>
    </source>
</evidence>
<feature type="domain" description="GGDEF" evidence="6">
    <location>
        <begin position="298"/>
        <end position="435"/>
    </location>
</feature>
<dbReference type="Pfam" id="PF05227">
    <property type="entry name" value="CHASE3"/>
    <property type="match status" value="1"/>
</dbReference>
<feature type="transmembrane region" description="Helical" evidence="4">
    <location>
        <begin position="17"/>
        <end position="39"/>
    </location>
</feature>
<dbReference type="PROSITE" id="PS50887">
    <property type="entry name" value="GGDEF"/>
    <property type="match status" value="1"/>
</dbReference>
<dbReference type="InterPro" id="IPR029787">
    <property type="entry name" value="Nucleotide_cyclase"/>
</dbReference>
<dbReference type="GO" id="GO:0052621">
    <property type="term" value="F:diguanylate cyclase activity"/>
    <property type="evidence" value="ECO:0007669"/>
    <property type="project" value="TreeGrafter"/>
</dbReference>
<keyword evidence="8" id="KW-1185">Reference proteome</keyword>
<dbReference type="PANTHER" id="PTHR45138">
    <property type="entry name" value="REGULATORY COMPONENTS OF SENSORY TRANSDUCTION SYSTEM"/>
    <property type="match status" value="1"/>
</dbReference>
<dbReference type="InterPro" id="IPR007891">
    <property type="entry name" value="CHASE3"/>
</dbReference>
<evidence type="ECO:0000313" key="8">
    <source>
        <dbReference type="Proteomes" id="UP000287910"/>
    </source>
</evidence>
<dbReference type="InterPro" id="IPR000160">
    <property type="entry name" value="GGDEF_dom"/>
</dbReference>
<dbReference type="Pfam" id="PF00990">
    <property type="entry name" value="GGDEF"/>
    <property type="match status" value="1"/>
</dbReference>
<keyword evidence="2" id="KW-1003">Cell membrane</keyword>
<evidence type="ECO:0000313" key="7">
    <source>
        <dbReference type="EMBL" id="RUL48681.1"/>
    </source>
</evidence>
<dbReference type="GO" id="GO:0005886">
    <property type="term" value="C:plasma membrane"/>
    <property type="evidence" value="ECO:0007669"/>
    <property type="project" value="UniProtKB-SubCell"/>
</dbReference>
<dbReference type="GO" id="GO:1902201">
    <property type="term" value="P:negative regulation of bacterial-type flagellum-dependent cell motility"/>
    <property type="evidence" value="ECO:0007669"/>
    <property type="project" value="TreeGrafter"/>
</dbReference>
<evidence type="ECO:0000259" key="6">
    <source>
        <dbReference type="PROSITE" id="PS50887"/>
    </source>
</evidence>
<dbReference type="SUPFAM" id="SSF158472">
    <property type="entry name" value="HAMP domain-like"/>
    <property type="match status" value="1"/>
</dbReference>
<dbReference type="PANTHER" id="PTHR45138:SF9">
    <property type="entry name" value="DIGUANYLATE CYCLASE DGCM-RELATED"/>
    <property type="match status" value="1"/>
</dbReference>
<dbReference type="Proteomes" id="UP000287910">
    <property type="component" value="Unassembled WGS sequence"/>
</dbReference>
<dbReference type="InterPro" id="IPR043128">
    <property type="entry name" value="Rev_trsase/Diguanyl_cyclase"/>
</dbReference>
<dbReference type="GO" id="GO:0043709">
    <property type="term" value="P:cell adhesion involved in single-species biofilm formation"/>
    <property type="evidence" value="ECO:0007669"/>
    <property type="project" value="TreeGrafter"/>
</dbReference>
<keyword evidence="4" id="KW-0812">Transmembrane</keyword>
<evidence type="ECO:0000256" key="2">
    <source>
        <dbReference type="ARBA" id="ARBA00022475"/>
    </source>
</evidence>
<dbReference type="EMBL" id="RYYR01000030">
    <property type="protein sequence ID" value="RUL48681.1"/>
    <property type="molecule type" value="Genomic_DNA"/>
</dbReference>
<dbReference type="Gene3D" id="3.30.70.270">
    <property type="match status" value="1"/>
</dbReference>
<name>A0A432L8I7_9BACI</name>
<feature type="domain" description="HAMP" evidence="5">
    <location>
        <begin position="209"/>
        <end position="262"/>
    </location>
</feature>
<proteinExistence type="predicted"/>
<dbReference type="SUPFAM" id="SSF55073">
    <property type="entry name" value="Nucleotide cyclase"/>
    <property type="match status" value="1"/>
</dbReference>
<dbReference type="GO" id="GO:0007165">
    <property type="term" value="P:signal transduction"/>
    <property type="evidence" value="ECO:0007669"/>
    <property type="project" value="InterPro"/>
</dbReference>
<feature type="transmembrane region" description="Helical" evidence="4">
    <location>
        <begin position="185"/>
        <end position="203"/>
    </location>
</feature>
<dbReference type="NCBIfam" id="TIGR00254">
    <property type="entry name" value="GGDEF"/>
    <property type="match status" value="1"/>
</dbReference>
<sequence>MKLNSLGKLGNKLLNSIFISALLIIVIVITFTIFIRVSLDVNIKGQRSLDDLEVLTNQLYQALIDQETGQRGYSLTKDESFLEPYYIGGQQFHESSDELIQLSTHFPTLHKQAKLLVAEGQDWHNLYGDPFVALAEKGELPNLLVSVEAKHLIDEFRVTYKEFTVMIDAERTIVRNTMKTRINSTLFGLVFFIIFIILINLLVNFRILKSVIKPIIKLSNNVKSYTEHDFTKVVPTYNKQDELYDLIQNVDIMRTELSSSIQTLEEKVNFDGLTGLYNRRYFNETMLKEWAIAKEKHFPISIILFDIDFYKNFNDTYGHLAGDECLKTIATCLKNFNDEPVRFVARFGGEEFVVFLQGQDEHQAMQLAEEIRKAVENLKIPHSKSEVHDYVTISMGVATVIPTDYIKSTKIFNMADQAMYESKNNGRNRVTKYEKVVSYQ</sequence>
<dbReference type="Pfam" id="PF00672">
    <property type="entry name" value="HAMP"/>
    <property type="match status" value="1"/>
</dbReference>
<dbReference type="RefSeq" id="WP_126660278.1">
    <property type="nucleotide sequence ID" value="NZ_RYYR01000030.1"/>
</dbReference>
<dbReference type="InterPro" id="IPR003660">
    <property type="entry name" value="HAMP_dom"/>
</dbReference>
<evidence type="ECO:0000256" key="4">
    <source>
        <dbReference type="SAM" id="Phobius"/>
    </source>
</evidence>
<accession>A0A432L8I7</accession>
<gene>
    <name evidence="7" type="ORF">EK386_16495</name>
</gene>
<protein>
    <submittedName>
        <fullName evidence="7">Diguanylate cyclase</fullName>
    </submittedName>
</protein>
<dbReference type="FunFam" id="3.30.70.270:FF:000001">
    <property type="entry name" value="Diguanylate cyclase domain protein"/>
    <property type="match status" value="1"/>
</dbReference>
<dbReference type="PROSITE" id="PS50885">
    <property type="entry name" value="HAMP"/>
    <property type="match status" value="1"/>
</dbReference>
<dbReference type="InterPro" id="IPR050469">
    <property type="entry name" value="Diguanylate_Cyclase"/>
</dbReference>
<evidence type="ECO:0000256" key="3">
    <source>
        <dbReference type="ARBA" id="ARBA00023136"/>
    </source>
</evidence>
<dbReference type="CDD" id="cd01949">
    <property type="entry name" value="GGDEF"/>
    <property type="match status" value="1"/>
</dbReference>
<comment type="caution">
    <text evidence="7">The sequence shown here is derived from an EMBL/GenBank/DDBJ whole genome shotgun (WGS) entry which is preliminary data.</text>
</comment>
<keyword evidence="4" id="KW-1133">Transmembrane helix</keyword>
<reference evidence="7 8" key="1">
    <citation type="submission" date="2018-12" db="EMBL/GenBank/DDBJ databases">
        <title>Lysinibacillus antri sp. nov., isolated from a cave soil.</title>
        <authorList>
            <person name="Narsing Rao M.P."/>
            <person name="Zhang H."/>
            <person name="Dong Z.-Y."/>
            <person name="Niu X.-K."/>
            <person name="Zhang K."/>
            <person name="Fang B.-Z."/>
            <person name="Kang Y.-Q."/>
            <person name="Xiao M."/>
            <person name="Li W.-J."/>
        </authorList>
    </citation>
    <scope>NUCLEOTIDE SEQUENCE [LARGE SCALE GENOMIC DNA]</scope>
    <source>
        <strain evidence="7 8">SYSU K30002</strain>
    </source>
</reference>
<keyword evidence="3 4" id="KW-0472">Membrane</keyword>
<dbReference type="SMART" id="SM00304">
    <property type="entry name" value="HAMP"/>
    <property type="match status" value="1"/>
</dbReference>
<dbReference type="SMART" id="SM00267">
    <property type="entry name" value="GGDEF"/>
    <property type="match status" value="1"/>
</dbReference>
<comment type="subcellular location">
    <subcellularLocation>
        <location evidence="1">Cell membrane</location>
    </subcellularLocation>
</comment>
<evidence type="ECO:0000259" key="5">
    <source>
        <dbReference type="PROSITE" id="PS50885"/>
    </source>
</evidence>
<organism evidence="7 8">
    <name type="scientific">Lysinibacillus antri</name>
    <dbReference type="NCBI Taxonomy" id="2498145"/>
    <lineage>
        <taxon>Bacteria</taxon>
        <taxon>Bacillati</taxon>
        <taxon>Bacillota</taxon>
        <taxon>Bacilli</taxon>
        <taxon>Bacillales</taxon>
        <taxon>Bacillaceae</taxon>
        <taxon>Lysinibacillus</taxon>
    </lineage>
</organism>